<comment type="caution">
    <text evidence="2">The sequence shown here is derived from an EMBL/GenBank/DDBJ whole genome shotgun (WGS) entry which is preliminary data.</text>
</comment>
<dbReference type="AlphaFoldDB" id="A0AAE0I1Y8"/>
<accession>A0AAE0I1Y8</accession>
<sequence length="323" mass="35554">MHSTKSATIPLLLLVLSALTRCTIAQTLLIWTPSNASPPYIQEPPSTEEWETAFVSPNATGRFPVPGYNMTDTFPGSPSDDWTYTIQVRDDILLPDKTGYFTGTWIRLDAPKNLIVQSPFNESLTQVVRQDDSWGVCLNVYVGPEMTTSDPAAPGDGCEILSEECITDLENFLKTKWQNRSPDGIRADECPVVSPKQLPESCQKFIGTGAIGTNHGLREEVQPPPEYQTNFRPSNGTYDLWKFGSEADKHLPGNTTAYEQALRQVYIVGHIWGRRDGEVASASVSCLRAVDEVAVKEGGSGAEIRMRMPTAVVRMAADRAKEA</sequence>
<proteinExistence type="predicted"/>
<evidence type="ECO:0000256" key="1">
    <source>
        <dbReference type="SAM" id="SignalP"/>
    </source>
</evidence>
<dbReference type="EMBL" id="JAUEDM010000005">
    <property type="protein sequence ID" value="KAK3317062.1"/>
    <property type="molecule type" value="Genomic_DNA"/>
</dbReference>
<feature type="chain" id="PRO_5042071930" evidence="1">
    <location>
        <begin position="26"/>
        <end position="323"/>
    </location>
</feature>
<keyword evidence="1" id="KW-0732">Signal</keyword>
<protein>
    <submittedName>
        <fullName evidence="2">Uncharacterized protein</fullName>
    </submittedName>
</protein>
<feature type="signal peptide" evidence="1">
    <location>
        <begin position="1"/>
        <end position="25"/>
    </location>
</feature>
<gene>
    <name evidence="2" type="ORF">B0H66DRAFT_641778</name>
</gene>
<name>A0AAE0I1Y8_9PEZI</name>
<keyword evidence="3" id="KW-1185">Reference proteome</keyword>
<evidence type="ECO:0000313" key="3">
    <source>
        <dbReference type="Proteomes" id="UP001283341"/>
    </source>
</evidence>
<evidence type="ECO:0000313" key="2">
    <source>
        <dbReference type="EMBL" id="KAK3317062.1"/>
    </source>
</evidence>
<reference evidence="2" key="1">
    <citation type="journal article" date="2023" name="Mol. Phylogenet. Evol.">
        <title>Genome-scale phylogeny and comparative genomics of the fungal order Sordariales.</title>
        <authorList>
            <person name="Hensen N."/>
            <person name="Bonometti L."/>
            <person name="Westerberg I."/>
            <person name="Brannstrom I.O."/>
            <person name="Guillou S."/>
            <person name="Cros-Aarteil S."/>
            <person name="Calhoun S."/>
            <person name="Haridas S."/>
            <person name="Kuo A."/>
            <person name="Mondo S."/>
            <person name="Pangilinan J."/>
            <person name="Riley R."/>
            <person name="LaButti K."/>
            <person name="Andreopoulos B."/>
            <person name="Lipzen A."/>
            <person name="Chen C."/>
            <person name="Yan M."/>
            <person name="Daum C."/>
            <person name="Ng V."/>
            <person name="Clum A."/>
            <person name="Steindorff A."/>
            <person name="Ohm R.A."/>
            <person name="Martin F."/>
            <person name="Silar P."/>
            <person name="Natvig D.O."/>
            <person name="Lalanne C."/>
            <person name="Gautier V."/>
            <person name="Ament-Velasquez S.L."/>
            <person name="Kruys A."/>
            <person name="Hutchinson M.I."/>
            <person name="Powell A.J."/>
            <person name="Barry K."/>
            <person name="Miller A.N."/>
            <person name="Grigoriev I.V."/>
            <person name="Debuchy R."/>
            <person name="Gladieux P."/>
            <person name="Hiltunen Thoren M."/>
            <person name="Johannesson H."/>
        </authorList>
    </citation>
    <scope>NUCLEOTIDE SEQUENCE</scope>
    <source>
        <strain evidence="2">CBS 118394</strain>
    </source>
</reference>
<organism evidence="2 3">
    <name type="scientific">Apodospora peruviana</name>
    <dbReference type="NCBI Taxonomy" id="516989"/>
    <lineage>
        <taxon>Eukaryota</taxon>
        <taxon>Fungi</taxon>
        <taxon>Dikarya</taxon>
        <taxon>Ascomycota</taxon>
        <taxon>Pezizomycotina</taxon>
        <taxon>Sordariomycetes</taxon>
        <taxon>Sordariomycetidae</taxon>
        <taxon>Sordariales</taxon>
        <taxon>Lasiosphaeriaceae</taxon>
        <taxon>Apodospora</taxon>
    </lineage>
</organism>
<dbReference type="Proteomes" id="UP001283341">
    <property type="component" value="Unassembled WGS sequence"/>
</dbReference>
<reference evidence="2" key="2">
    <citation type="submission" date="2023-06" db="EMBL/GenBank/DDBJ databases">
        <authorList>
            <consortium name="Lawrence Berkeley National Laboratory"/>
            <person name="Haridas S."/>
            <person name="Hensen N."/>
            <person name="Bonometti L."/>
            <person name="Westerberg I."/>
            <person name="Brannstrom I.O."/>
            <person name="Guillou S."/>
            <person name="Cros-Aarteil S."/>
            <person name="Calhoun S."/>
            <person name="Kuo A."/>
            <person name="Mondo S."/>
            <person name="Pangilinan J."/>
            <person name="Riley R."/>
            <person name="Labutti K."/>
            <person name="Andreopoulos B."/>
            <person name="Lipzen A."/>
            <person name="Chen C."/>
            <person name="Yanf M."/>
            <person name="Daum C."/>
            <person name="Ng V."/>
            <person name="Clum A."/>
            <person name="Steindorff A."/>
            <person name="Ohm R."/>
            <person name="Martin F."/>
            <person name="Silar P."/>
            <person name="Natvig D."/>
            <person name="Lalanne C."/>
            <person name="Gautier V."/>
            <person name="Ament-Velasquez S.L."/>
            <person name="Kruys A."/>
            <person name="Hutchinson M.I."/>
            <person name="Powell A.J."/>
            <person name="Barry K."/>
            <person name="Miller A.N."/>
            <person name="Grigoriev I.V."/>
            <person name="Debuchy R."/>
            <person name="Gladieux P."/>
            <person name="Thoren M.H."/>
            <person name="Johannesson H."/>
        </authorList>
    </citation>
    <scope>NUCLEOTIDE SEQUENCE</scope>
    <source>
        <strain evidence="2">CBS 118394</strain>
    </source>
</reference>